<feature type="transmembrane region" description="Helical" evidence="1">
    <location>
        <begin position="94"/>
        <end position="111"/>
    </location>
</feature>
<protein>
    <recommendedName>
        <fullName evidence="4">DUF1129 domain-containing protein</fullName>
    </recommendedName>
</protein>
<keyword evidence="3" id="KW-1185">Reference proteome</keyword>
<gene>
    <name evidence="2" type="ORF">ACFFLI_12495</name>
</gene>
<evidence type="ECO:0008006" key="4">
    <source>
        <dbReference type="Google" id="ProtNLM"/>
    </source>
</evidence>
<feature type="transmembrane region" description="Helical" evidence="1">
    <location>
        <begin position="156"/>
        <end position="180"/>
    </location>
</feature>
<feature type="transmembrane region" description="Helical" evidence="1">
    <location>
        <begin position="192"/>
        <end position="212"/>
    </location>
</feature>
<sequence length="221" mass="25120">MTNNQQTLTQINQLKQRLAANDQRYFDDLQLYLSTAGLFYNETQLNQQLLNMLLDLRDANADGQSAIDFFGNDPQTMSNEIIKQLPTPKLRDQLSFISIIIGITWLFQLLYSRNTAAGMHLNIIALVIVPIIEVLAIMLIFRVLHHSVYGAPNRKWLGYVQTALIFSVTVGLMLAFTNLIPLGWTLLIPSPWNNLLLTLIAIIATGTLVFVLSRYQHRKNH</sequence>
<keyword evidence="1" id="KW-0472">Membrane</keyword>
<dbReference type="EMBL" id="JBHLZY010000027">
    <property type="protein sequence ID" value="MFB9770686.1"/>
    <property type="molecule type" value="Genomic_DNA"/>
</dbReference>
<dbReference type="Proteomes" id="UP001589691">
    <property type="component" value="Unassembled WGS sequence"/>
</dbReference>
<proteinExistence type="predicted"/>
<comment type="caution">
    <text evidence="2">The sequence shown here is derived from an EMBL/GenBank/DDBJ whole genome shotgun (WGS) entry which is preliminary data.</text>
</comment>
<organism evidence="2 3">
    <name type="scientific">Lactiplantibacillus modestisalitolerans</name>
    <dbReference type="NCBI Taxonomy" id="1457219"/>
    <lineage>
        <taxon>Bacteria</taxon>
        <taxon>Bacillati</taxon>
        <taxon>Bacillota</taxon>
        <taxon>Bacilli</taxon>
        <taxon>Lactobacillales</taxon>
        <taxon>Lactobacillaceae</taxon>
        <taxon>Lactiplantibacillus</taxon>
    </lineage>
</organism>
<evidence type="ECO:0000313" key="2">
    <source>
        <dbReference type="EMBL" id="MFB9770686.1"/>
    </source>
</evidence>
<keyword evidence="1" id="KW-1133">Transmembrane helix</keyword>
<reference evidence="2 3" key="1">
    <citation type="submission" date="2024-09" db="EMBL/GenBank/DDBJ databases">
        <authorList>
            <person name="Sun Q."/>
            <person name="Mori K."/>
        </authorList>
    </citation>
    <scope>NUCLEOTIDE SEQUENCE [LARGE SCALE GENOMIC DNA]</scope>
    <source>
        <strain evidence="2 3">TBRC 4576</strain>
    </source>
</reference>
<name>A0ABV5WYC7_9LACO</name>
<dbReference type="SUPFAM" id="SSF158560">
    <property type="entry name" value="BH3980-like"/>
    <property type="match status" value="1"/>
</dbReference>
<accession>A0ABV5WYC7</accession>
<feature type="transmembrane region" description="Helical" evidence="1">
    <location>
        <begin position="123"/>
        <end position="144"/>
    </location>
</feature>
<dbReference type="Gene3D" id="1.10.1900.10">
    <property type="entry name" value="c-terminal domain of poly(a) binding protein"/>
    <property type="match status" value="1"/>
</dbReference>
<evidence type="ECO:0000256" key="1">
    <source>
        <dbReference type="SAM" id="Phobius"/>
    </source>
</evidence>
<evidence type="ECO:0000313" key="3">
    <source>
        <dbReference type="Proteomes" id="UP001589691"/>
    </source>
</evidence>
<keyword evidence="1" id="KW-0812">Transmembrane</keyword>
<dbReference type="RefSeq" id="WP_137643504.1">
    <property type="nucleotide sequence ID" value="NZ_BJEA01000019.1"/>
</dbReference>